<evidence type="ECO:0000256" key="3">
    <source>
        <dbReference type="ARBA" id="ARBA00022801"/>
    </source>
</evidence>
<evidence type="ECO:0000313" key="6">
    <source>
        <dbReference type="Proteomes" id="UP000824156"/>
    </source>
</evidence>
<dbReference type="GO" id="GO:0030288">
    <property type="term" value="C:outer membrane-bounded periplasmic space"/>
    <property type="evidence" value="ECO:0007669"/>
    <property type="project" value="TreeGrafter"/>
</dbReference>
<dbReference type="CDD" id="cd02696">
    <property type="entry name" value="MurNAc-LAA"/>
    <property type="match status" value="1"/>
</dbReference>
<dbReference type="EMBL" id="DXEZ01000106">
    <property type="protein sequence ID" value="HIX54107.1"/>
    <property type="molecule type" value="Genomic_DNA"/>
</dbReference>
<dbReference type="SMART" id="SM00646">
    <property type="entry name" value="Ami_3"/>
    <property type="match status" value="1"/>
</dbReference>
<dbReference type="InterPro" id="IPR002508">
    <property type="entry name" value="MurNAc-LAA_cat"/>
</dbReference>
<dbReference type="Gene3D" id="3.40.630.40">
    <property type="entry name" value="Zn-dependent exopeptidases"/>
    <property type="match status" value="1"/>
</dbReference>
<dbReference type="GO" id="GO:0009253">
    <property type="term" value="P:peptidoglycan catabolic process"/>
    <property type="evidence" value="ECO:0007669"/>
    <property type="project" value="InterPro"/>
</dbReference>
<dbReference type="PANTHER" id="PTHR30404:SF0">
    <property type="entry name" value="N-ACETYLMURAMOYL-L-ALANINE AMIDASE AMIC"/>
    <property type="match status" value="1"/>
</dbReference>
<reference evidence="5" key="2">
    <citation type="submission" date="2021-04" db="EMBL/GenBank/DDBJ databases">
        <authorList>
            <person name="Gilroy R."/>
        </authorList>
    </citation>
    <scope>NUCLEOTIDE SEQUENCE</scope>
    <source>
        <strain evidence="5">1719</strain>
    </source>
</reference>
<gene>
    <name evidence="5" type="ORF">H9853_03710</name>
</gene>
<dbReference type="Pfam" id="PF01520">
    <property type="entry name" value="Amidase_3"/>
    <property type="match status" value="1"/>
</dbReference>
<dbReference type="GO" id="GO:0008745">
    <property type="term" value="F:N-acetylmuramoyl-L-alanine amidase activity"/>
    <property type="evidence" value="ECO:0007669"/>
    <property type="project" value="UniProtKB-EC"/>
</dbReference>
<organism evidence="5 6">
    <name type="scientific">Candidatus Sphingobacterium stercoripullorum</name>
    <dbReference type="NCBI Taxonomy" id="2838759"/>
    <lineage>
        <taxon>Bacteria</taxon>
        <taxon>Pseudomonadati</taxon>
        <taxon>Bacteroidota</taxon>
        <taxon>Sphingobacteriia</taxon>
        <taxon>Sphingobacteriales</taxon>
        <taxon>Sphingobacteriaceae</taxon>
        <taxon>Sphingobacterium</taxon>
    </lineage>
</organism>
<dbReference type="InterPro" id="IPR050695">
    <property type="entry name" value="N-acetylmuramoyl_amidase_3"/>
</dbReference>
<accession>A0A9D1W977</accession>
<comment type="catalytic activity">
    <reaction evidence="1">
        <text>Hydrolyzes the link between N-acetylmuramoyl residues and L-amino acid residues in certain cell-wall glycopeptides.</text>
        <dbReference type="EC" id="3.5.1.28"/>
    </reaction>
</comment>
<comment type="caution">
    <text evidence="5">The sequence shown here is derived from an EMBL/GenBank/DDBJ whole genome shotgun (WGS) entry which is preliminary data.</text>
</comment>
<feature type="domain" description="MurNAc-LAA" evidence="4">
    <location>
        <begin position="112"/>
        <end position="267"/>
    </location>
</feature>
<evidence type="ECO:0000256" key="2">
    <source>
        <dbReference type="ARBA" id="ARBA00011901"/>
    </source>
</evidence>
<dbReference type="AlphaFoldDB" id="A0A9D1W977"/>
<dbReference type="PANTHER" id="PTHR30404">
    <property type="entry name" value="N-ACETYLMURAMOYL-L-ALANINE AMIDASE"/>
    <property type="match status" value="1"/>
</dbReference>
<evidence type="ECO:0000313" key="5">
    <source>
        <dbReference type="EMBL" id="HIX54107.1"/>
    </source>
</evidence>
<dbReference type="SUPFAM" id="SSF53187">
    <property type="entry name" value="Zn-dependent exopeptidases"/>
    <property type="match status" value="1"/>
</dbReference>
<evidence type="ECO:0000256" key="1">
    <source>
        <dbReference type="ARBA" id="ARBA00001561"/>
    </source>
</evidence>
<sequence length="275" mass="30838">MLETRHIDKEKKYTRKELLGLLGLLALGLAPKNTAANLLLKKSSSMMRVKTICLDAGHGGHDPGARGSRSSEKDVALRVVLRLGEKIEKELPGVKVVYTRTTDVFKDLYARPAIANKQNADLFISVHCNSFRRRAAQGTETLVCGFNRLEEQEVAMRENASILLEDDYEENYNFDPKDPSTLIVFSLMQRDHRDQSIRLASLMQKEFSRSARVNRGVKEQSLAVLATAGMPAVLTEIGFISNPDEEKFMLSSYGQNQIVQNLYDAIVNYKKAVES</sequence>
<reference evidence="5" key="1">
    <citation type="journal article" date="2021" name="PeerJ">
        <title>Extensive microbial diversity within the chicken gut microbiome revealed by metagenomics and culture.</title>
        <authorList>
            <person name="Gilroy R."/>
            <person name="Ravi A."/>
            <person name="Getino M."/>
            <person name="Pursley I."/>
            <person name="Horton D.L."/>
            <person name="Alikhan N.F."/>
            <person name="Baker D."/>
            <person name="Gharbi K."/>
            <person name="Hall N."/>
            <person name="Watson M."/>
            <person name="Adriaenssens E.M."/>
            <person name="Foster-Nyarko E."/>
            <person name="Jarju S."/>
            <person name="Secka A."/>
            <person name="Antonio M."/>
            <person name="Oren A."/>
            <person name="Chaudhuri R.R."/>
            <person name="La Ragione R."/>
            <person name="Hildebrand F."/>
            <person name="Pallen M.J."/>
        </authorList>
    </citation>
    <scope>NUCLEOTIDE SEQUENCE</scope>
    <source>
        <strain evidence="5">1719</strain>
    </source>
</reference>
<protein>
    <recommendedName>
        <fullName evidence="2">N-acetylmuramoyl-L-alanine amidase</fullName>
        <ecNumber evidence="2">3.5.1.28</ecNumber>
    </recommendedName>
</protein>
<dbReference type="Proteomes" id="UP000824156">
    <property type="component" value="Unassembled WGS sequence"/>
</dbReference>
<proteinExistence type="predicted"/>
<dbReference type="EC" id="3.5.1.28" evidence="2"/>
<dbReference type="FunFam" id="3.40.630.40:FF:000005">
    <property type="entry name" value="N-acetylmuramoyl-L-alanine amidase (AmiA)"/>
    <property type="match status" value="1"/>
</dbReference>
<evidence type="ECO:0000259" key="4">
    <source>
        <dbReference type="SMART" id="SM00646"/>
    </source>
</evidence>
<name>A0A9D1W977_9SPHI</name>
<keyword evidence="3" id="KW-0378">Hydrolase</keyword>